<evidence type="ECO:0000313" key="2">
    <source>
        <dbReference type="EMBL" id="EXB32785.1"/>
    </source>
</evidence>
<protein>
    <submittedName>
        <fullName evidence="2">Uncharacterized protein</fullName>
    </submittedName>
</protein>
<keyword evidence="3" id="KW-1185">Reference proteome</keyword>
<dbReference type="EMBL" id="KE343526">
    <property type="protein sequence ID" value="EXB32785.1"/>
    <property type="molecule type" value="Genomic_DNA"/>
</dbReference>
<dbReference type="Proteomes" id="UP000030645">
    <property type="component" value="Unassembled WGS sequence"/>
</dbReference>
<feature type="compositionally biased region" description="Basic and acidic residues" evidence="1">
    <location>
        <begin position="95"/>
        <end position="104"/>
    </location>
</feature>
<gene>
    <name evidence="2" type="ORF">L484_012516</name>
</gene>
<sequence>MCVRAQQLRQLEEIRGSNRSSSPPKSSYASTQSSGTLTSEGHASFVDDVSPKSLEKHCRPINHVMLETEVKGTLIERLHRVEDRVLKLEEELVEEEKHKEATDHKKSHNKKGIKQLVKQCVKGGKRKT</sequence>
<dbReference type="KEGG" id="mnt:21395725"/>
<dbReference type="OrthoDB" id="1193786at2759"/>
<name>W9R0W7_9ROSA</name>
<feature type="region of interest" description="Disordered" evidence="1">
    <location>
        <begin position="1"/>
        <end position="54"/>
    </location>
</feature>
<accession>W9R0W7</accession>
<dbReference type="STRING" id="981085.W9R0W7"/>
<dbReference type="PANTHER" id="PTHR34190:SF4">
    <property type="entry name" value="EXPRESSED PROTEIN"/>
    <property type="match status" value="1"/>
</dbReference>
<feature type="region of interest" description="Disordered" evidence="1">
    <location>
        <begin position="95"/>
        <end position="128"/>
    </location>
</feature>
<proteinExistence type="predicted"/>
<feature type="compositionally biased region" description="Low complexity" evidence="1">
    <location>
        <begin position="17"/>
        <end position="34"/>
    </location>
</feature>
<evidence type="ECO:0000256" key="1">
    <source>
        <dbReference type="SAM" id="MobiDB-lite"/>
    </source>
</evidence>
<dbReference type="AlphaFoldDB" id="W9R0W7"/>
<reference evidence="3" key="1">
    <citation type="submission" date="2013-01" db="EMBL/GenBank/DDBJ databases">
        <title>Draft Genome Sequence of a Mulberry Tree, Morus notabilis C.K. Schneid.</title>
        <authorList>
            <person name="He N."/>
            <person name="Zhao S."/>
        </authorList>
    </citation>
    <scope>NUCLEOTIDE SEQUENCE</scope>
</reference>
<dbReference type="PANTHER" id="PTHR34190">
    <property type="entry name" value="EXPRESSED PROTEIN"/>
    <property type="match status" value="1"/>
</dbReference>
<organism evidence="2 3">
    <name type="scientific">Morus notabilis</name>
    <dbReference type="NCBI Taxonomy" id="981085"/>
    <lineage>
        <taxon>Eukaryota</taxon>
        <taxon>Viridiplantae</taxon>
        <taxon>Streptophyta</taxon>
        <taxon>Embryophyta</taxon>
        <taxon>Tracheophyta</taxon>
        <taxon>Spermatophyta</taxon>
        <taxon>Magnoliopsida</taxon>
        <taxon>eudicotyledons</taxon>
        <taxon>Gunneridae</taxon>
        <taxon>Pentapetalae</taxon>
        <taxon>rosids</taxon>
        <taxon>fabids</taxon>
        <taxon>Rosales</taxon>
        <taxon>Moraceae</taxon>
        <taxon>Moreae</taxon>
        <taxon>Morus</taxon>
    </lineage>
</organism>
<dbReference type="eggNOG" id="ENOG502S7X9">
    <property type="taxonomic scope" value="Eukaryota"/>
</dbReference>
<evidence type="ECO:0000313" key="3">
    <source>
        <dbReference type="Proteomes" id="UP000030645"/>
    </source>
</evidence>